<comment type="caution">
    <text evidence="8">The sequence shown here is derived from an EMBL/GenBank/DDBJ whole genome shotgun (WGS) entry which is preliminary data.</text>
</comment>
<dbReference type="Pfam" id="PF03798">
    <property type="entry name" value="TRAM_LAG1_CLN8"/>
    <property type="match status" value="1"/>
</dbReference>
<dbReference type="AlphaFoldDB" id="A0AAD3RZC7"/>
<name>A0AAD3RZC7_NEPGR</name>
<evidence type="ECO:0000313" key="8">
    <source>
        <dbReference type="EMBL" id="GMH01520.1"/>
    </source>
</evidence>
<evidence type="ECO:0000256" key="4">
    <source>
        <dbReference type="ARBA" id="ARBA00023136"/>
    </source>
</evidence>
<keyword evidence="3 6" id="KW-1133">Transmembrane helix</keyword>
<dbReference type="GO" id="GO:0016020">
    <property type="term" value="C:membrane"/>
    <property type="evidence" value="ECO:0007669"/>
    <property type="project" value="UniProtKB-SubCell"/>
</dbReference>
<dbReference type="PANTHER" id="PTHR31766:SF8">
    <property type="entry name" value="TLC DOMAIN-CONTAINING PROTEIN"/>
    <property type="match status" value="1"/>
</dbReference>
<dbReference type="PANTHER" id="PTHR31766">
    <property type="entry name" value="GLABROUS1 ENHANCER-BINDING PROTEIN-LIKE 2"/>
    <property type="match status" value="1"/>
</dbReference>
<feature type="transmembrane region" description="Helical" evidence="6">
    <location>
        <begin position="14"/>
        <end position="34"/>
    </location>
</feature>
<sequence length="154" mass="17505">MDLIHYLVFIPNEVLFIVHHIATLFVLITCRYLVNHGAFPMLVLLILAEITSACQNVWTIAGFRRSDVPAAAKLYESLSPFFYVLYSIARGILAPMFVYKLVVFYLSGGGDGVIPMWAWVSWIIVISSGILVSLVWILNLWIALFRERSKQKLV</sequence>
<evidence type="ECO:0000313" key="9">
    <source>
        <dbReference type="Proteomes" id="UP001279734"/>
    </source>
</evidence>
<dbReference type="PROSITE" id="PS50922">
    <property type="entry name" value="TLC"/>
    <property type="match status" value="1"/>
</dbReference>
<keyword evidence="4 5" id="KW-0472">Membrane</keyword>
<evidence type="ECO:0000256" key="2">
    <source>
        <dbReference type="ARBA" id="ARBA00022692"/>
    </source>
</evidence>
<organism evidence="8 9">
    <name type="scientific">Nepenthes gracilis</name>
    <name type="common">Slender pitcher plant</name>
    <dbReference type="NCBI Taxonomy" id="150966"/>
    <lineage>
        <taxon>Eukaryota</taxon>
        <taxon>Viridiplantae</taxon>
        <taxon>Streptophyta</taxon>
        <taxon>Embryophyta</taxon>
        <taxon>Tracheophyta</taxon>
        <taxon>Spermatophyta</taxon>
        <taxon>Magnoliopsida</taxon>
        <taxon>eudicotyledons</taxon>
        <taxon>Gunneridae</taxon>
        <taxon>Pentapetalae</taxon>
        <taxon>Caryophyllales</taxon>
        <taxon>Nepenthaceae</taxon>
        <taxon>Nepenthes</taxon>
    </lineage>
</organism>
<keyword evidence="2 5" id="KW-0812">Transmembrane</keyword>
<proteinExistence type="predicted"/>
<feature type="transmembrane region" description="Helical" evidence="6">
    <location>
        <begin position="81"/>
        <end position="107"/>
    </location>
</feature>
<evidence type="ECO:0000259" key="7">
    <source>
        <dbReference type="PROSITE" id="PS50922"/>
    </source>
</evidence>
<protein>
    <recommendedName>
        <fullName evidence="7">TLC domain-containing protein</fullName>
    </recommendedName>
</protein>
<feature type="transmembrane region" description="Helical" evidence="6">
    <location>
        <begin position="119"/>
        <end position="144"/>
    </location>
</feature>
<dbReference type="EMBL" id="BSYO01000003">
    <property type="protein sequence ID" value="GMH01520.1"/>
    <property type="molecule type" value="Genomic_DNA"/>
</dbReference>
<comment type="subcellular location">
    <subcellularLocation>
        <location evidence="1">Membrane</location>
        <topology evidence="1">Multi-pass membrane protein</topology>
    </subcellularLocation>
</comment>
<accession>A0AAD3RZC7</accession>
<dbReference type="Proteomes" id="UP001279734">
    <property type="component" value="Unassembled WGS sequence"/>
</dbReference>
<dbReference type="InterPro" id="IPR006634">
    <property type="entry name" value="TLC-dom"/>
</dbReference>
<reference evidence="8" key="1">
    <citation type="submission" date="2023-05" db="EMBL/GenBank/DDBJ databases">
        <title>Nepenthes gracilis genome sequencing.</title>
        <authorList>
            <person name="Fukushima K."/>
        </authorList>
    </citation>
    <scope>NUCLEOTIDE SEQUENCE</scope>
    <source>
        <strain evidence="8">SING2019-196</strain>
    </source>
</reference>
<keyword evidence="9" id="KW-1185">Reference proteome</keyword>
<evidence type="ECO:0000256" key="6">
    <source>
        <dbReference type="SAM" id="Phobius"/>
    </source>
</evidence>
<gene>
    <name evidence="8" type="ORF">Nepgr_003359</name>
</gene>
<dbReference type="InterPro" id="IPR040327">
    <property type="entry name" value="At5g14285-like"/>
</dbReference>
<evidence type="ECO:0000256" key="3">
    <source>
        <dbReference type="ARBA" id="ARBA00022989"/>
    </source>
</evidence>
<feature type="domain" description="TLC" evidence="7">
    <location>
        <begin position="1"/>
        <end position="149"/>
    </location>
</feature>
<evidence type="ECO:0000256" key="5">
    <source>
        <dbReference type="PROSITE-ProRule" id="PRU00205"/>
    </source>
</evidence>
<evidence type="ECO:0000256" key="1">
    <source>
        <dbReference type="ARBA" id="ARBA00004141"/>
    </source>
</evidence>
<feature type="transmembrane region" description="Helical" evidence="6">
    <location>
        <begin position="40"/>
        <end position="61"/>
    </location>
</feature>